<keyword evidence="2" id="KW-1185">Reference proteome</keyword>
<name>A0ACC0AE14_CATRO</name>
<protein>
    <submittedName>
        <fullName evidence="1">Uncharacterized protein</fullName>
    </submittedName>
</protein>
<accession>A0ACC0AE14</accession>
<gene>
    <name evidence="1" type="ORF">M9H77_26544</name>
</gene>
<dbReference type="EMBL" id="CM044706">
    <property type="protein sequence ID" value="KAI5657751.1"/>
    <property type="molecule type" value="Genomic_DNA"/>
</dbReference>
<proteinExistence type="predicted"/>
<comment type="caution">
    <text evidence="1">The sequence shown here is derived from an EMBL/GenBank/DDBJ whole genome shotgun (WGS) entry which is preliminary data.</text>
</comment>
<dbReference type="Proteomes" id="UP001060085">
    <property type="component" value="Linkage Group LG06"/>
</dbReference>
<sequence length="321" mass="36698">MQGRNTVEEVLCLSAKRDYTVFYKNHEDNNMHSDIVVIHLTSVEMLITWPYIFIMDTTYKTNKHYLRMSHGLPCACELITRFDYVLPIQLSDIDAFWKTLEISGHHPSARQQDMDFEMRSLTDILHRISTGPISKVREMHRLANCGSGSDSGTGSGSWSGSGSRRRGRPSRAPRGRDRGCDRGRSSLFTVIHASSCSTFPYTNTFPAFIYPFISNWKHLNGDGNCSYQVVADFVFGDEYQWPEVCRRMLYELEHSTNVYVNLVGLELGSTIVLPLYSYSDRPGGTLVIGLLTEQQQFIQLQLNDMCLIPPLHVQWILHRTE</sequence>
<reference evidence="2" key="1">
    <citation type="journal article" date="2023" name="Nat. Plants">
        <title>Single-cell RNA sequencing provides a high-resolution roadmap for understanding the multicellular compartmentation of specialized metabolism.</title>
        <authorList>
            <person name="Sun S."/>
            <person name="Shen X."/>
            <person name="Li Y."/>
            <person name="Li Y."/>
            <person name="Wang S."/>
            <person name="Li R."/>
            <person name="Zhang H."/>
            <person name="Shen G."/>
            <person name="Guo B."/>
            <person name="Wei J."/>
            <person name="Xu J."/>
            <person name="St-Pierre B."/>
            <person name="Chen S."/>
            <person name="Sun C."/>
        </authorList>
    </citation>
    <scope>NUCLEOTIDE SEQUENCE [LARGE SCALE GENOMIC DNA]</scope>
</reference>
<evidence type="ECO:0000313" key="1">
    <source>
        <dbReference type="EMBL" id="KAI5657751.1"/>
    </source>
</evidence>
<evidence type="ECO:0000313" key="2">
    <source>
        <dbReference type="Proteomes" id="UP001060085"/>
    </source>
</evidence>
<organism evidence="1 2">
    <name type="scientific">Catharanthus roseus</name>
    <name type="common">Madagascar periwinkle</name>
    <name type="synonym">Vinca rosea</name>
    <dbReference type="NCBI Taxonomy" id="4058"/>
    <lineage>
        <taxon>Eukaryota</taxon>
        <taxon>Viridiplantae</taxon>
        <taxon>Streptophyta</taxon>
        <taxon>Embryophyta</taxon>
        <taxon>Tracheophyta</taxon>
        <taxon>Spermatophyta</taxon>
        <taxon>Magnoliopsida</taxon>
        <taxon>eudicotyledons</taxon>
        <taxon>Gunneridae</taxon>
        <taxon>Pentapetalae</taxon>
        <taxon>asterids</taxon>
        <taxon>lamiids</taxon>
        <taxon>Gentianales</taxon>
        <taxon>Apocynaceae</taxon>
        <taxon>Rauvolfioideae</taxon>
        <taxon>Vinceae</taxon>
        <taxon>Catharanthinae</taxon>
        <taxon>Catharanthus</taxon>
    </lineage>
</organism>